<organism evidence="3 4">
    <name type="scientific">Actinoalloteichus fjordicus</name>
    <dbReference type="NCBI Taxonomy" id="1612552"/>
    <lineage>
        <taxon>Bacteria</taxon>
        <taxon>Bacillati</taxon>
        <taxon>Actinomycetota</taxon>
        <taxon>Actinomycetes</taxon>
        <taxon>Pseudonocardiales</taxon>
        <taxon>Pseudonocardiaceae</taxon>
        <taxon>Actinoalloteichus</taxon>
    </lineage>
</organism>
<proteinExistence type="predicted"/>
<name>A0AAC9LDZ3_9PSEU</name>
<reference evidence="4" key="1">
    <citation type="submission" date="2016-06" db="EMBL/GenBank/DDBJ databases">
        <title>Complete genome sequence of Actinoalloteichus fjordicus DSM 46855 (=ADI127-17), type strain of the new species Actinoalloteichus fjordicus.</title>
        <authorList>
            <person name="Ruckert C."/>
            <person name="Nouioui I."/>
            <person name="Willmese J."/>
            <person name="van Wezel G."/>
            <person name="Klenk H.-P."/>
            <person name="Kalinowski J."/>
            <person name="Zotchev S.B."/>
        </authorList>
    </citation>
    <scope>NUCLEOTIDE SEQUENCE [LARGE SCALE GENOMIC DNA]</scope>
    <source>
        <strain evidence="4">ADI127-7</strain>
    </source>
</reference>
<keyword evidence="2" id="KW-0732">Signal</keyword>
<feature type="region of interest" description="Disordered" evidence="1">
    <location>
        <begin position="56"/>
        <end position="75"/>
    </location>
</feature>
<accession>A0AAC9LDZ3</accession>
<dbReference type="InterPro" id="IPR045690">
    <property type="entry name" value="DUF6055"/>
</dbReference>
<protein>
    <submittedName>
        <fullName evidence="3">Uncharacterized protein</fullName>
    </submittedName>
</protein>
<feature type="signal peptide" evidence="2">
    <location>
        <begin position="1"/>
        <end position="26"/>
    </location>
</feature>
<evidence type="ECO:0000313" key="4">
    <source>
        <dbReference type="Proteomes" id="UP000185511"/>
    </source>
</evidence>
<dbReference type="KEGG" id="acad:UA74_17840"/>
<gene>
    <name evidence="3" type="ORF">UA74_17840</name>
</gene>
<dbReference type="RefSeq" id="WP_157434278.1">
    <property type="nucleotide sequence ID" value="NZ_CP016076.1"/>
</dbReference>
<evidence type="ECO:0000256" key="2">
    <source>
        <dbReference type="SAM" id="SignalP"/>
    </source>
</evidence>
<dbReference type="Proteomes" id="UP000185511">
    <property type="component" value="Chromosome"/>
</dbReference>
<dbReference type="AlphaFoldDB" id="A0AAC9LDZ3"/>
<dbReference type="EMBL" id="CP016076">
    <property type="protein sequence ID" value="APU15596.1"/>
    <property type="molecule type" value="Genomic_DNA"/>
</dbReference>
<dbReference type="Pfam" id="PF19527">
    <property type="entry name" value="DUF6055"/>
    <property type="match status" value="1"/>
</dbReference>
<sequence>MRTARTSRVLALSLAAALSFATPVAAEPADSPPAGPGSTDISATAAVAPVPALAPITPAQSAGQPADAQPAQGKQARVPRFLIDAGAYTGNSRESANFVVRWGDSVDVVRWAQENRGIADYPAYVLDVMERTYDYYVHQVGFADPNALSPGRDFKINLYLCGSWSGGFLPPANWAGADDVGAGHMCLPYDKIWDDWVESHEFVHVLQVYASQQNRAAGNGGGFGEGNRYSGPFWEAHANYMARMRRPEVVTGSGYYGRHHYRWLDQQTYYGDWTLINTLRDRYGTSFVDDLWFEARQGEHPITTIKRVLGLNHGAFAELIADHARRNVTFDYTDGAAIRSDLWRGSNPTYRPLYTVSLQDAGGGTYRIPANRAPQQYGYNHVQLQPNSTGAVSVRLDGQAGGAPSPDWRFGFVAVGADFSARYSPLYSSGQTGSFALQSGETHLILVVTATPTQHVNYELGTPSPGYPYQVTVQGGRPVAGTT</sequence>
<keyword evidence="4" id="KW-1185">Reference proteome</keyword>
<evidence type="ECO:0000256" key="1">
    <source>
        <dbReference type="SAM" id="MobiDB-lite"/>
    </source>
</evidence>
<feature type="chain" id="PRO_5042119920" evidence="2">
    <location>
        <begin position="27"/>
        <end position="483"/>
    </location>
</feature>
<evidence type="ECO:0000313" key="3">
    <source>
        <dbReference type="EMBL" id="APU15596.1"/>
    </source>
</evidence>